<feature type="region of interest" description="Disordered" evidence="1">
    <location>
        <begin position="1"/>
        <end position="112"/>
    </location>
</feature>
<keyword evidence="4" id="KW-1185">Reference proteome</keyword>
<evidence type="ECO:0000259" key="2">
    <source>
        <dbReference type="PROSITE" id="PS50888"/>
    </source>
</evidence>
<feature type="compositionally biased region" description="Low complexity" evidence="1">
    <location>
        <begin position="202"/>
        <end position="245"/>
    </location>
</feature>
<feature type="compositionally biased region" description="Polar residues" evidence="1">
    <location>
        <begin position="178"/>
        <end position="201"/>
    </location>
</feature>
<evidence type="ECO:0000256" key="1">
    <source>
        <dbReference type="SAM" id="MobiDB-lite"/>
    </source>
</evidence>
<dbReference type="Gene3D" id="4.10.280.10">
    <property type="entry name" value="Helix-loop-helix DNA-binding domain"/>
    <property type="match status" value="1"/>
</dbReference>
<dbReference type="Proteomes" id="UP001203338">
    <property type="component" value="Unassembled WGS sequence"/>
</dbReference>
<feature type="domain" description="BHLH" evidence="2">
    <location>
        <begin position="101"/>
        <end position="163"/>
    </location>
</feature>
<gene>
    <name evidence="3" type="ORF">M3P05_06715</name>
</gene>
<reference evidence="3 4" key="1">
    <citation type="submission" date="2022-05" db="EMBL/GenBank/DDBJ databases">
        <authorList>
            <person name="Park J.-S."/>
        </authorList>
    </citation>
    <scope>NUCLEOTIDE SEQUENCE [LARGE SCALE GENOMIC DNA]</scope>
    <source>
        <strain evidence="3 4">2012CJ34-2</strain>
    </source>
</reference>
<feature type="compositionally biased region" description="Low complexity" evidence="1">
    <location>
        <begin position="21"/>
        <end position="42"/>
    </location>
</feature>
<feature type="compositionally biased region" description="Polar residues" evidence="1">
    <location>
        <begin position="59"/>
        <end position="76"/>
    </location>
</feature>
<protein>
    <recommendedName>
        <fullName evidence="2">BHLH domain-containing protein</fullName>
    </recommendedName>
</protein>
<feature type="compositionally biased region" description="Basic and acidic residues" evidence="1">
    <location>
        <begin position="95"/>
        <end position="112"/>
    </location>
</feature>
<organism evidence="3 4">
    <name type="scientific">Parendozoicomonas callyspongiae</name>
    <dbReference type="NCBI Taxonomy" id="2942213"/>
    <lineage>
        <taxon>Bacteria</taxon>
        <taxon>Pseudomonadati</taxon>
        <taxon>Pseudomonadota</taxon>
        <taxon>Gammaproteobacteria</taxon>
        <taxon>Oceanospirillales</taxon>
        <taxon>Endozoicomonadaceae</taxon>
        <taxon>Parendozoicomonas</taxon>
    </lineage>
</organism>
<name>A0ABT0PFU8_9GAMM</name>
<dbReference type="InterPro" id="IPR011598">
    <property type="entry name" value="bHLH_dom"/>
</dbReference>
<accession>A0ABT0PFU8</accession>
<dbReference type="RefSeq" id="WP_249698692.1">
    <property type="nucleotide sequence ID" value="NZ_JAMFLX010000007.1"/>
</dbReference>
<dbReference type="EMBL" id="JAMFLX010000007">
    <property type="protein sequence ID" value="MCL6269632.1"/>
    <property type="molecule type" value="Genomic_DNA"/>
</dbReference>
<evidence type="ECO:0000313" key="4">
    <source>
        <dbReference type="Proteomes" id="UP001203338"/>
    </source>
</evidence>
<proteinExistence type="predicted"/>
<dbReference type="SUPFAM" id="SSF47459">
    <property type="entry name" value="HLH, helix-loop-helix DNA-binding domain"/>
    <property type="match status" value="1"/>
</dbReference>
<dbReference type="PROSITE" id="PS50888">
    <property type="entry name" value="BHLH"/>
    <property type="match status" value="1"/>
</dbReference>
<feature type="compositionally biased region" description="Polar residues" evidence="1">
    <location>
        <begin position="1"/>
        <end position="20"/>
    </location>
</feature>
<comment type="caution">
    <text evidence="3">The sequence shown here is derived from an EMBL/GenBank/DDBJ whole genome shotgun (WGS) entry which is preliminary data.</text>
</comment>
<sequence>MSPNYTRLTNLPVNLAQVQPGSGQDSGSESDSDSSIVDVTSVQLPTLPSSPFAAASHHPISQQLNQRQAFKTSAQVKKNDAPRPHRQKPYSPPTKEQKEERQKVKKKESERVRRDGLKTEFENLKKILTQINSGKLGDVCDTFFINPTRMDLLSQANQYLRERLDEQDKQKQPDQQPTISLPSSSTDNSQSLNNHEQILKNQRQIQESQRQTQESQRQTQESQRQTQESQRQIQASQRQIQESQRQIQEGLQHIQESQRQIQEGQHRELQYQQGIAGSLLTIQRGMPITPQHIFPIPFPQFLAPNLTSGYPAVRLQFPEAGPAGDAQD</sequence>
<evidence type="ECO:0000313" key="3">
    <source>
        <dbReference type="EMBL" id="MCL6269632.1"/>
    </source>
</evidence>
<feature type="region of interest" description="Disordered" evidence="1">
    <location>
        <begin position="165"/>
        <end position="245"/>
    </location>
</feature>
<dbReference type="InterPro" id="IPR036638">
    <property type="entry name" value="HLH_DNA-bd_sf"/>
</dbReference>